<keyword evidence="8" id="KW-1185">Reference proteome</keyword>
<dbReference type="InterPro" id="IPR029045">
    <property type="entry name" value="ClpP/crotonase-like_dom_sf"/>
</dbReference>
<dbReference type="SMART" id="SM00228">
    <property type="entry name" value="PDZ"/>
    <property type="match status" value="1"/>
</dbReference>
<proteinExistence type="inferred from homology"/>
<comment type="similarity">
    <text evidence="1 5">Belongs to the peptidase S41A family.</text>
</comment>
<protein>
    <submittedName>
        <fullName evidence="7">Peptidase S41</fullName>
    </submittedName>
</protein>
<organism evidence="7 8">
    <name type="scientific">Sulfurifustis variabilis</name>
    <dbReference type="NCBI Taxonomy" id="1675686"/>
    <lineage>
        <taxon>Bacteria</taxon>
        <taxon>Pseudomonadati</taxon>
        <taxon>Pseudomonadota</taxon>
        <taxon>Gammaproteobacteria</taxon>
        <taxon>Acidiferrobacterales</taxon>
        <taxon>Acidiferrobacteraceae</taxon>
        <taxon>Sulfurifustis</taxon>
    </lineage>
</organism>
<dbReference type="InterPro" id="IPR055210">
    <property type="entry name" value="CtpA/B_N"/>
</dbReference>
<dbReference type="NCBIfam" id="TIGR00225">
    <property type="entry name" value="prc"/>
    <property type="match status" value="1"/>
</dbReference>
<evidence type="ECO:0000259" key="6">
    <source>
        <dbReference type="PROSITE" id="PS50106"/>
    </source>
</evidence>
<dbReference type="GO" id="GO:0004175">
    <property type="term" value="F:endopeptidase activity"/>
    <property type="evidence" value="ECO:0007669"/>
    <property type="project" value="TreeGrafter"/>
</dbReference>
<keyword evidence="4 5" id="KW-0720">Serine protease</keyword>
<sequence>MKSAARYTLVLLLGIFVGAGIALDMTVLAEREQAREALSPLPVDELRTFTEVFARIKSDYVEPVEDKKLLEDSIQGMLAGLDPHSSYLDADSFRDVRIETEGQFGGLGIEVTMENGFVKVVAPIEDTPAAAAGLKTGDLIIRLDEKAVKGMTLTEAVRLMRGKPGSEIVLTVVREGQTKPLKFTVTRAVIKIQSVKSRLLDPGYGYLRVTQFQSATPKAVTAALQRLESENKGPLKGLILDLRNNPGGVLNAAVGVSDAFLEKGLIVYTEGRVADSKLKFSAAPGDVLRGAPMVVLVNGGSASASEIVAGALQDHKRAIVMGTKTFGKGSVQTIVPVSNGAALKITTARYYTPDGRSIQAAGIAPDILTEEAKITKNDTTGRLKEADLARHLESGAAPEKAIEVPKPAEQDGKTIPSAEEDYQLQEALNLLKGIAIFKARN</sequence>
<dbReference type="Proteomes" id="UP000218899">
    <property type="component" value="Chromosome"/>
</dbReference>
<dbReference type="InterPro" id="IPR036034">
    <property type="entry name" value="PDZ_sf"/>
</dbReference>
<dbReference type="EMBL" id="AP014936">
    <property type="protein sequence ID" value="BAU46996.1"/>
    <property type="molecule type" value="Genomic_DNA"/>
</dbReference>
<evidence type="ECO:0000256" key="5">
    <source>
        <dbReference type="RuleBase" id="RU004404"/>
    </source>
</evidence>
<dbReference type="Pfam" id="PF13180">
    <property type="entry name" value="PDZ_2"/>
    <property type="match status" value="1"/>
</dbReference>
<reference evidence="7 8" key="1">
    <citation type="submission" date="2015-08" db="EMBL/GenBank/DDBJ databases">
        <title>Complete genome sequence of Sulfurifustis variabilis.</title>
        <authorList>
            <person name="Miura A."/>
            <person name="Kojima H."/>
            <person name="Fukui M."/>
        </authorList>
    </citation>
    <scope>NUCLEOTIDE SEQUENCE [LARGE SCALE GENOMIC DNA]</scope>
    <source>
        <strain evidence="8">skN76</strain>
    </source>
</reference>
<dbReference type="PROSITE" id="PS50106">
    <property type="entry name" value="PDZ"/>
    <property type="match status" value="1"/>
</dbReference>
<dbReference type="Gene3D" id="3.90.226.10">
    <property type="entry name" value="2-enoyl-CoA Hydratase, Chain A, domain 1"/>
    <property type="match status" value="1"/>
</dbReference>
<dbReference type="SMART" id="SM00245">
    <property type="entry name" value="TSPc"/>
    <property type="match status" value="1"/>
</dbReference>
<dbReference type="GO" id="GO:0030288">
    <property type="term" value="C:outer membrane-bounded periplasmic space"/>
    <property type="evidence" value="ECO:0007669"/>
    <property type="project" value="TreeGrafter"/>
</dbReference>
<dbReference type="GO" id="GO:0008236">
    <property type="term" value="F:serine-type peptidase activity"/>
    <property type="evidence" value="ECO:0007669"/>
    <property type="project" value="UniProtKB-KW"/>
</dbReference>
<keyword evidence="3 5" id="KW-0378">Hydrolase</keyword>
<keyword evidence="2 5" id="KW-0645">Protease</keyword>
<dbReference type="Gene3D" id="2.30.42.10">
    <property type="match status" value="1"/>
</dbReference>
<evidence type="ECO:0000256" key="1">
    <source>
        <dbReference type="ARBA" id="ARBA00009179"/>
    </source>
</evidence>
<dbReference type="Pfam" id="PF03572">
    <property type="entry name" value="Peptidase_S41"/>
    <property type="match status" value="1"/>
</dbReference>
<dbReference type="SUPFAM" id="SSF52096">
    <property type="entry name" value="ClpP/crotonase"/>
    <property type="match status" value="1"/>
</dbReference>
<evidence type="ECO:0000256" key="2">
    <source>
        <dbReference type="ARBA" id="ARBA00022670"/>
    </source>
</evidence>
<accession>A0A1B4V0L0</accession>
<dbReference type="PANTHER" id="PTHR32060">
    <property type="entry name" value="TAIL-SPECIFIC PROTEASE"/>
    <property type="match status" value="1"/>
</dbReference>
<dbReference type="OrthoDB" id="9812068at2"/>
<dbReference type="CDD" id="cd06782">
    <property type="entry name" value="cpPDZ_CPP-like"/>
    <property type="match status" value="1"/>
</dbReference>
<dbReference type="KEGG" id="sva:SVA_0414"/>
<dbReference type="PANTHER" id="PTHR32060:SF30">
    <property type="entry name" value="CARBOXY-TERMINAL PROCESSING PROTEASE CTPA"/>
    <property type="match status" value="1"/>
</dbReference>
<gene>
    <name evidence="7" type="ORF">SVA_0414</name>
</gene>
<evidence type="ECO:0000256" key="4">
    <source>
        <dbReference type="ARBA" id="ARBA00022825"/>
    </source>
</evidence>
<evidence type="ECO:0000313" key="7">
    <source>
        <dbReference type="EMBL" id="BAU46996.1"/>
    </source>
</evidence>
<feature type="domain" description="PDZ" evidence="6">
    <location>
        <begin position="95"/>
        <end position="161"/>
    </location>
</feature>
<dbReference type="GO" id="GO:0007165">
    <property type="term" value="P:signal transduction"/>
    <property type="evidence" value="ECO:0007669"/>
    <property type="project" value="TreeGrafter"/>
</dbReference>
<dbReference type="InterPro" id="IPR004447">
    <property type="entry name" value="Peptidase_S41A"/>
</dbReference>
<evidence type="ECO:0000313" key="8">
    <source>
        <dbReference type="Proteomes" id="UP000218899"/>
    </source>
</evidence>
<dbReference type="Pfam" id="PF22694">
    <property type="entry name" value="CtpB_N-like"/>
    <property type="match status" value="1"/>
</dbReference>
<dbReference type="FunFam" id="2.30.42.10:FF:000063">
    <property type="entry name" value="Peptidase, S41 family"/>
    <property type="match status" value="1"/>
</dbReference>
<dbReference type="SUPFAM" id="SSF50156">
    <property type="entry name" value="PDZ domain-like"/>
    <property type="match status" value="1"/>
</dbReference>
<dbReference type="Gene3D" id="3.30.750.44">
    <property type="match status" value="1"/>
</dbReference>
<dbReference type="InterPro" id="IPR005151">
    <property type="entry name" value="Tail-specific_protease"/>
</dbReference>
<dbReference type="RefSeq" id="WP_096458079.1">
    <property type="nucleotide sequence ID" value="NZ_AP014936.1"/>
</dbReference>
<dbReference type="AlphaFoldDB" id="A0A1B4V0L0"/>
<dbReference type="FunFam" id="3.90.226.10:FF:000029">
    <property type="entry name" value="Peptidase, S41 family"/>
    <property type="match status" value="1"/>
</dbReference>
<dbReference type="InterPro" id="IPR001478">
    <property type="entry name" value="PDZ"/>
</dbReference>
<dbReference type="CDD" id="cd07560">
    <property type="entry name" value="Peptidase_S41_CPP"/>
    <property type="match status" value="1"/>
</dbReference>
<dbReference type="GO" id="GO:0006508">
    <property type="term" value="P:proteolysis"/>
    <property type="evidence" value="ECO:0007669"/>
    <property type="project" value="UniProtKB-KW"/>
</dbReference>
<evidence type="ECO:0000256" key="3">
    <source>
        <dbReference type="ARBA" id="ARBA00022801"/>
    </source>
</evidence>
<name>A0A1B4V0L0_9GAMM</name>